<protein>
    <submittedName>
        <fullName evidence="1">Uncharacterized protein</fullName>
    </submittedName>
</protein>
<sequence length="14" mass="1632">MKTLGIQNKKELKT</sequence>
<reference evidence="1" key="2">
    <citation type="journal article" date="2015" name="Fish Shellfish Immunol.">
        <title>Early steps in the European eel (Anguilla anguilla)-Vibrio vulnificus interaction in the gills: Role of the RtxA13 toxin.</title>
        <authorList>
            <person name="Callol A."/>
            <person name="Pajuelo D."/>
            <person name="Ebbesson L."/>
            <person name="Teles M."/>
            <person name="MacKenzie S."/>
            <person name="Amaro C."/>
        </authorList>
    </citation>
    <scope>NUCLEOTIDE SEQUENCE</scope>
</reference>
<reference evidence="1" key="1">
    <citation type="submission" date="2014-11" db="EMBL/GenBank/DDBJ databases">
        <authorList>
            <person name="Amaro Gonzalez C."/>
        </authorList>
    </citation>
    <scope>NUCLEOTIDE SEQUENCE</scope>
</reference>
<evidence type="ECO:0000313" key="1">
    <source>
        <dbReference type="EMBL" id="JAH43324.1"/>
    </source>
</evidence>
<accession>A0A0E9SPQ3</accession>
<name>A0A0E9SPQ3_ANGAN</name>
<proteinExistence type="predicted"/>
<dbReference type="EMBL" id="GBXM01065253">
    <property type="protein sequence ID" value="JAH43324.1"/>
    <property type="molecule type" value="Transcribed_RNA"/>
</dbReference>
<organism evidence="1">
    <name type="scientific">Anguilla anguilla</name>
    <name type="common">European freshwater eel</name>
    <name type="synonym">Muraena anguilla</name>
    <dbReference type="NCBI Taxonomy" id="7936"/>
    <lineage>
        <taxon>Eukaryota</taxon>
        <taxon>Metazoa</taxon>
        <taxon>Chordata</taxon>
        <taxon>Craniata</taxon>
        <taxon>Vertebrata</taxon>
        <taxon>Euteleostomi</taxon>
        <taxon>Actinopterygii</taxon>
        <taxon>Neopterygii</taxon>
        <taxon>Teleostei</taxon>
        <taxon>Anguilliformes</taxon>
        <taxon>Anguillidae</taxon>
        <taxon>Anguilla</taxon>
    </lineage>
</organism>